<gene>
    <name evidence="3" type="ORF">EXH44_00580</name>
</gene>
<organism evidence="3 4">
    <name type="scientific">Actinobacillus indolicus</name>
    <dbReference type="NCBI Taxonomy" id="51049"/>
    <lineage>
        <taxon>Bacteria</taxon>
        <taxon>Pseudomonadati</taxon>
        <taxon>Pseudomonadota</taxon>
        <taxon>Gammaproteobacteria</taxon>
        <taxon>Pasteurellales</taxon>
        <taxon>Pasteurellaceae</taxon>
        <taxon>Actinobacillus</taxon>
    </lineage>
</organism>
<dbReference type="AlphaFoldDB" id="A0A4P7CGX1"/>
<keyword evidence="2" id="KW-0732">Signal</keyword>
<feature type="chain" id="PRO_5020294640" evidence="2">
    <location>
        <begin position="22"/>
        <end position="181"/>
    </location>
</feature>
<dbReference type="KEGG" id="aio:EXH44_00580"/>
<feature type="region of interest" description="Disordered" evidence="1">
    <location>
        <begin position="29"/>
        <end position="67"/>
    </location>
</feature>
<sequence>MKKIMTLTAVLALSFATVAEAKKVGGKVTRAKTPATVQQSTTQQKADADFNNTPNQTAPTAGAAQQAQGNRLGNFATGAAAGYLLSEVLSPTEAQAQTQTTPATQAPTEQLTQQVQQVAPAIPTFKAVDPQNDPYLIEKTPGYLRYCLNGVQYMVGTNNSQLPPTLMVDKTNAPVQCVISQ</sequence>
<dbReference type="RefSeq" id="WP_162855847.1">
    <property type="nucleotide sequence ID" value="NZ_CP038145.1"/>
</dbReference>
<dbReference type="Proteomes" id="UP000294444">
    <property type="component" value="Chromosome"/>
</dbReference>
<dbReference type="EMBL" id="CP038145">
    <property type="protein sequence ID" value="QBQ62832.1"/>
    <property type="molecule type" value="Genomic_DNA"/>
</dbReference>
<evidence type="ECO:0000256" key="1">
    <source>
        <dbReference type="SAM" id="MobiDB-lite"/>
    </source>
</evidence>
<feature type="compositionally biased region" description="Low complexity" evidence="1">
    <location>
        <begin position="51"/>
        <end position="67"/>
    </location>
</feature>
<protein>
    <submittedName>
        <fullName evidence="3">Uncharacterized protein</fullName>
    </submittedName>
</protein>
<name>A0A4P7CGX1_9PAST</name>
<evidence type="ECO:0000313" key="3">
    <source>
        <dbReference type="EMBL" id="QBQ62832.1"/>
    </source>
</evidence>
<proteinExistence type="predicted"/>
<reference evidence="3 4" key="1">
    <citation type="submission" date="2019-03" db="EMBL/GenBank/DDBJ databases">
        <authorList>
            <person name="Che Y."/>
            <person name="Zhou L."/>
        </authorList>
    </citation>
    <scope>NUCLEOTIDE SEQUENCE [LARGE SCALE GENOMIC DNA]</scope>
    <source>
        <strain evidence="3 4">AIFJ1607</strain>
    </source>
</reference>
<keyword evidence="4" id="KW-1185">Reference proteome</keyword>
<evidence type="ECO:0000313" key="4">
    <source>
        <dbReference type="Proteomes" id="UP000294444"/>
    </source>
</evidence>
<evidence type="ECO:0000256" key="2">
    <source>
        <dbReference type="SAM" id="SignalP"/>
    </source>
</evidence>
<accession>A0A4P7CGX1</accession>
<feature type="compositionally biased region" description="Polar residues" evidence="1">
    <location>
        <begin position="35"/>
        <end position="45"/>
    </location>
</feature>
<feature type="signal peptide" evidence="2">
    <location>
        <begin position="1"/>
        <end position="21"/>
    </location>
</feature>